<dbReference type="InterPro" id="IPR037171">
    <property type="entry name" value="NagB/RpiA_transferase-like"/>
</dbReference>
<dbReference type="SUPFAM" id="SSF100950">
    <property type="entry name" value="NagB/RpiA/CoA transferase-like"/>
    <property type="match status" value="1"/>
</dbReference>
<keyword evidence="3" id="KW-1185">Reference proteome</keyword>
<protein>
    <submittedName>
        <fullName evidence="2">L-lactate dehydrogenase complex protein LldG</fullName>
    </submittedName>
</protein>
<feature type="domain" description="LUD" evidence="1">
    <location>
        <begin position="109"/>
        <end position="206"/>
    </location>
</feature>
<dbReference type="STRING" id="235985.SAMN05414137_12074"/>
<accession>A0A1H7WDU2</accession>
<name>A0A1H7WDU2_STRJI</name>
<dbReference type="Gene3D" id="3.40.50.10420">
    <property type="entry name" value="NagB/RpiA/CoA transferase-like"/>
    <property type="match status" value="1"/>
</dbReference>
<dbReference type="PANTHER" id="PTHR43682:SF1">
    <property type="entry name" value="LACTATE UTILIZATION PROTEIN C"/>
    <property type="match status" value="1"/>
</dbReference>
<proteinExistence type="predicted"/>
<dbReference type="RefSeq" id="WP_042446779.1">
    <property type="nucleotide sequence ID" value="NZ_BBPN01000011.1"/>
</dbReference>
<evidence type="ECO:0000259" key="1">
    <source>
        <dbReference type="Pfam" id="PF02589"/>
    </source>
</evidence>
<dbReference type="Pfam" id="PF02589">
    <property type="entry name" value="LUD_dom"/>
    <property type="match status" value="1"/>
</dbReference>
<reference evidence="3" key="1">
    <citation type="submission" date="2016-10" db="EMBL/GenBank/DDBJ databases">
        <authorList>
            <person name="Varghese N."/>
        </authorList>
    </citation>
    <scope>NUCLEOTIDE SEQUENCE [LARGE SCALE GENOMIC DNA]</scope>
    <source>
        <strain evidence="3">DSM 45096 / BCRC 16803 / CGMCC 4.1857 / CIP 109030 / JCM 12277 / KCTC 19219 / NBRC 100920 / 33214</strain>
    </source>
</reference>
<dbReference type="Proteomes" id="UP000183015">
    <property type="component" value="Unassembled WGS sequence"/>
</dbReference>
<evidence type="ECO:0000313" key="2">
    <source>
        <dbReference type="EMBL" id="SEM19245.1"/>
    </source>
</evidence>
<evidence type="ECO:0000313" key="3">
    <source>
        <dbReference type="Proteomes" id="UP000183015"/>
    </source>
</evidence>
<dbReference type="OrthoDB" id="9794187at2"/>
<dbReference type="AlphaFoldDB" id="A0A1H7WDU2"/>
<sequence>MTARDTILGRIRDALVDVPADETPDDVPLPRAYHRSHADVDAPALFAERVADYRARVVEATADTARATIAELLAARSLRALVVPPGFPEDLVPDGAWRRRAEPLDVGELEAADGVLTTCAVGIAVTGTLVLDAGPGQGRRALTLLPDYHLCVVRADQIVGDVPDAIARLDPSRPLTFISGPSATSDIELDRVEGVHGPRTLEVLIVRPSQEHP</sequence>
<dbReference type="InterPro" id="IPR003741">
    <property type="entry name" value="LUD_dom"/>
</dbReference>
<dbReference type="InterPro" id="IPR024185">
    <property type="entry name" value="FTHF_cligase-like_sf"/>
</dbReference>
<dbReference type="eggNOG" id="COG1556">
    <property type="taxonomic scope" value="Bacteria"/>
</dbReference>
<gene>
    <name evidence="2" type="ORF">SAMN05414137_12074</name>
</gene>
<dbReference type="EMBL" id="FOAZ01000020">
    <property type="protein sequence ID" value="SEM19245.1"/>
    <property type="molecule type" value="Genomic_DNA"/>
</dbReference>
<dbReference type="PANTHER" id="PTHR43682">
    <property type="entry name" value="LACTATE UTILIZATION PROTEIN C"/>
    <property type="match status" value="1"/>
</dbReference>
<organism evidence="2 3">
    <name type="scientific">Streptacidiphilus jiangxiensis</name>
    <dbReference type="NCBI Taxonomy" id="235985"/>
    <lineage>
        <taxon>Bacteria</taxon>
        <taxon>Bacillati</taxon>
        <taxon>Actinomycetota</taxon>
        <taxon>Actinomycetes</taxon>
        <taxon>Kitasatosporales</taxon>
        <taxon>Streptomycetaceae</taxon>
        <taxon>Streptacidiphilus</taxon>
    </lineage>
</organism>